<dbReference type="GeneID" id="19958017"/>
<protein>
    <submittedName>
        <fullName evidence="1">Uncharacterized protein</fullName>
    </submittedName>
</protein>
<sequence length="82" mass="8901">MWASLGPRLDAVKGDAKVQSFLKKLNSTSLAAETTQIAAVLVLLHKIDLATETTSDERVFMDVFATMFTEMAPALEDAVTMP</sequence>
<reference evidence="1 2" key="1">
    <citation type="submission" date="2012-04" db="EMBL/GenBank/DDBJ databases">
        <title>The Genome Sequence of Saprolegnia declina VS20.</title>
        <authorList>
            <consortium name="The Broad Institute Genome Sequencing Platform"/>
            <person name="Russ C."/>
            <person name="Nusbaum C."/>
            <person name="Tyler B."/>
            <person name="van West P."/>
            <person name="Dieguez-Uribeondo J."/>
            <person name="de Bruijn I."/>
            <person name="Tripathy S."/>
            <person name="Jiang R."/>
            <person name="Young S.K."/>
            <person name="Zeng Q."/>
            <person name="Gargeya S."/>
            <person name="Fitzgerald M."/>
            <person name="Haas B."/>
            <person name="Abouelleil A."/>
            <person name="Alvarado L."/>
            <person name="Arachchi H.M."/>
            <person name="Berlin A."/>
            <person name="Chapman S.B."/>
            <person name="Goldberg J."/>
            <person name="Griggs A."/>
            <person name="Gujja S."/>
            <person name="Hansen M."/>
            <person name="Howarth C."/>
            <person name="Imamovic A."/>
            <person name="Larimer J."/>
            <person name="McCowen C."/>
            <person name="Montmayeur A."/>
            <person name="Murphy C."/>
            <person name="Neiman D."/>
            <person name="Pearson M."/>
            <person name="Priest M."/>
            <person name="Roberts A."/>
            <person name="Saif S."/>
            <person name="Shea T."/>
            <person name="Sisk P."/>
            <person name="Sykes S."/>
            <person name="Wortman J."/>
            <person name="Nusbaum C."/>
            <person name="Birren B."/>
        </authorList>
    </citation>
    <scope>NUCLEOTIDE SEQUENCE [LARGE SCALE GENOMIC DNA]</scope>
    <source>
        <strain evidence="1 2">VS20</strain>
    </source>
</reference>
<dbReference type="RefSeq" id="XP_008621751.1">
    <property type="nucleotide sequence ID" value="XM_008623529.1"/>
</dbReference>
<dbReference type="InParanoid" id="T0PUY3"/>
<proteinExistence type="predicted"/>
<dbReference type="AlphaFoldDB" id="T0PUY3"/>
<name>T0PUY3_SAPDV</name>
<organism evidence="1 2">
    <name type="scientific">Saprolegnia diclina (strain VS20)</name>
    <dbReference type="NCBI Taxonomy" id="1156394"/>
    <lineage>
        <taxon>Eukaryota</taxon>
        <taxon>Sar</taxon>
        <taxon>Stramenopiles</taxon>
        <taxon>Oomycota</taxon>
        <taxon>Saprolegniomycetes</taxon>
        <taxon>Saprolegniales</taxon>
        <taxon>Saprolegniaceae</taxon>
        <taxon>Saprolegnia</taxon>
    </lineage>
</organism>
<keyword evidence="2" id="KW-1185">Reference proteome</keyword>
<gene>
    <name evidence="1" type="ORF">SDRG_17290</name>
</gene>
<dbReference type="EMBL" id="JH767379">
    <property type="protein sequence ID" value="EQC24820.1"/>
    <property type="molecule type" value="Genomic_DNA"/>
</dbReference>
<accession>T0PUY3</accession>
<dbReference type="Proteomes" id="UP000030762">
    <property type="component" value="Unassembled WGS sequence"/>
</dbReference>
<evidence type="ECO:0000313" key="1">
    <source>
        <dbReference type="EMBL" id="EQC24820.1"/>
    </source>
</evidence>
<dbReference type="VEuPathDB" id="FungiDB:SDRG_17290"/>
<evidence type="ECO:0000313" key="2">
    <source>
        <dbReference type="Proteomes" id="UP000030762"/>
    </source>
</evidence>